<reference evidence="8" key="1">
    <citation type="journal article" date="2019" name="Int. J. Syst. Evol. Microbiol.">
        <title>The Global Catalogue of Microorganisms (GCM) 10K type strain sequencing project: providing services to taxonomists for standard genome sequencing and annotation.</title>
        <authorList>
            <consortium name="The Broad Institute Genomics Platform"/>
            <consortium name="The Broad Institute Genome Sequencing Center for Infectious Disease"/>
            <person name="Wu L."/>
            <person name="Ma J."/>
        </authorList>
    </citation>
    <scope>NUCLEOTIDE SEQUENCE [LARGE SCALE GENOMIC DNA]</scope>
    <source>
        <strain evidence="8">JCM 17695</strain>
    </source>
</reference>
<evidence type="ECO:0000256" key="2">
    <source>
        <dbReference type="ARBA" id="ARBA00023274"/>
    </source>
</evidence>
<dbReference type="InterPro" id="IPR020040">
    <property type="entry name" value="Ribosomal_uL6_a/b-dom"/>
</dbReference>
<sequence>MSRIGRLPITVPSGVDVTINGRDISVKGPKGTLAFTVSEPITVERAEDGTLSVTRPNDERQNRALHGLTRSLVNNMVVGVTEGYEKKLEIHGVGYRVLAKGSDLEFALGFSHPVKVTPPEGITFKVESATKFSVSGIDKQQVGEVAANIRKLRKPDPYKGKGVRYAGEKIRRKVGKTGK</sequence>
<feature type="domain" description="Large ribosomal subunit protein uL6 alpha-beta" evidence="6">
    <location>
        <begin position="11"/>
        <end position="83"/>
    </location>
</feature>
<dbReference type="EMBL" id="JBHTEY010000004">
    <property type="protein sequence ID" value="MFC7617927.1"/>
    <property type="molecule type" value="Genomic_DNA"/>
</dbReference>
<dbReference type="InterPro" id="IPR002358">
    <property type="entry name" value="Ribosomal_uL6_CS"/>
</dbReference>
<comment type="caution">
    <text evidence="7">The sequence shown here is derived from an EMBL/GenBank/DDBJ whole genome shotgun (WGS) entry which is preliminary data.</text>
</comment>
<dbReference type="PIRSF" id="PIRSF002162">
    <property type="entry name" value="Ribosomal_L6"/>
    <property type="match status" value="1"/>
</dbReference>
<evidence type="ECO:0000313" key="8">
    <source>
        <dbReference type="Proteomes" id="UP001596512"/>
    </source>
</evidence>
<keyword evidence="3 5" id="KW-0694">RNA-binding</keyword>
<dbReference type="NCBIfam" id="TIGR03654">
    <property type="entry name" value="L6_bact"/>
    <property type="match status" value="1"/>
</dbReference>
<gene>
    <name evidence="3 7" type="primary">rplF</name>
    <name evidence="7" type="ORF">ACFQV2_35500</name>
</gene>
<evidence type="ECO:0000256" key="3">
    <source>
        <dbReference type="HAMAP-Rule" id="MF_01365"/>
    </source>
</evidence>
<keyword evidence="1 3" id="KW-0689">Ribosomal protein</keyword>
<comment type="similarity">
    <text evidence="3 4">Belongs to the universal ribosomal protein uL6 family.</text>
</comment>
<dbReference type="GO" id="GO:0005840">
    <property type="term" value="C:ribosome"/>
    <property type="evidence" value="ECO:0007669"/>
    <property type="project" value="UniProtKB-KW"/>
</dbReference>
<keyword evidence="2 3" id="KW-0687">Ribonucleoprotein</keyword>
<organism evidence="7 8">
    <name type="scientific">Actinokineospora soli</name>
    <dbReference type="NCBI Taxonomy" id="1048753"/>
    <lineage>
        <taxon>Bacteria</taxon>
        <taxon>Bacillati</taxon>
        <taxon>Actinomycetota</taxon>
        <taxon>Actinomycetes</taxon>
        <taxon>Pseudonocardiales</taxon>
        <taxon>Pseudonocardiaceae</taxon>
        <taxon>Actinokineospora</taxon>
    </lineage>
</organism>
<evidence type="ECO:0000256" key="5">
    <source>
        <dbReference type="RuleBase" id="RU003870"/>
    </source>
</evidence>
<dbReference type="SUPFAM" id="SSF56053">
    <property type="entry name" value="Ribosomal protein L6"/>
    <property type="match status" value="2"/>
</dbReference>
<dbReference type="PROSITE" id="PS00525">
    <property type="entry name" value="RIBOSOMAL_L6_1"/>
    <property type="match status" value="1"/>
</dbReference>
<dbReference type="Gene3D" id="3.90.930.12">
    <property type="entry name" value="Ribosomal protein L6, alpha-beta domain"/>
    <property type="match status" value="2"/>
</dbReference>
<name>A0ABW2TYF9_9PSEU</name>
<dbReference type="InterPro" id="IPR000702">
    <property type="entry name" value="Ribosomal_uL6-like"/>
</dbReference>
<dbReference type="PANTHER" id="PTHR11655:SF14">
    <property type="entry name" value="LARGE RIBOSOMAL SUBUNIT PROTEIN UL6M"/>
    <property type="match status" value="1"/>
</dbReference>
<keyword evidence="3 5" id="KW-0699">rRNA-binding</keyword>
<evidence type="ECO:0000256" key="1">
    <source>
        <dbReference type="ARBA" id="ARBA00022980"/>
    </source>
</evidence>
<evidence type="ECO:0000313" key="7">
    <source>
        <dbReference type="EMBL" id="MFC7617927.1"/>
    </source>
</evidence>
<dbReference type="Pfam" id="PF00347">
    <property type="entry name" value="Ribosomal_L6"/>
    <property type="match status" value="2"/>
</dbReference>
<dbReference type="InterPro" id="IPR036789">
    <property type="entry name" value="Ribosomal_uL6-like_a/b-dom_sf"/>
</dbReference>
<feature type="domain" description="Large ribosomal subunit protein uL6 alpha-beta" evidence="6">
    <location>
        <begin position="92"/>
        <end position="165"/>
    </location>
</feature>
<proteinExistence type="inferred from homology"/>
<dbReference type="Proteomes" id="UP001596512">
    <property type="component" value="Unassembled WGS sequence"/>
</dbReference>
<dbReference type="InterPro" id="IPR019906">
    <property type="entry name" value="Ribosomal_uL6_bac-type"/>
</dbReference>
<keyword evidence="8" id="KW-1185">Reference proteome</keyword>
<accession>A0ABW2TYF9</accession>
<dbReference type="HAMAP" id="MF_01365_B">
    <property type="entry name" value="Ribosomal_uL6_B"/>
    <property type="match status" value="1"/>
</dbReference>
<comment type="function">
    <text evidence="3 5">This protein binds to the 23S rRNA, and is important in its secondary structure. It is located near the subunit interface in the base of the L7/L12 stalk, and near the tRNA binding site of the peptidyltransferase center.</text>
</comment>
<evidence type="ECO:0000259" key="6">
    <source>
        <dbReference type="Pfam" id="PF00347"/>
    </source>
</evidence>
<evidence type="ECO:0000256" key="4">
    <source>
        <dbReference type="RuleBase" id="RU003869"/>
    </source>
</evidence>
<dbReference type="PRINTS" id="PR00059">
    <property type="entry name" value="RIBOSOMALL6"/>
</dbReference>
<dbReference type="PANTHER" id="PTHR11655">
    <property type="entry name" value="60S/50S RIBOSOMAL PROTEIN L6/L9"/>
    <property type="match status" value="1"/>
</dbReference>
<protein>
    <recommendedName>
        <fullName evidence="3">Large ribosomal subunit protein uL6</fullName>
    </recommendedName>
</protein>
<comment type="subunit">
    <text evidence="3">Part of the 50S ribosomal subunit.</text>
</comment>